<evidence type="ECO:0000313" key="3">
    <source>
        <dbReference type="Proteomes" id="UP000239326"/>
    </source>
</evidence>
<feature type="transmembrane region" description="Helical" evidence="1">
    <location>
        <begin position="242"/>
        <end position="263"/>
    </location>
</feature>
<keyword evidence="1" id="KW-0472">Membrane</keyword>
<dbReference type="OrthoDB" id="8556356at2"/>
<keyword evidence="1" id="KW-1133">Transmembrane helix</keyword>
<evidence type="ECO:0000313" key="2">
    <source>
        <dbReference type="EMBL" id="AVO40096.1"/>
    </source>
</evidence>
<feature type="transmembrane region" description="Helical" evidence="1">
    <location>
        <begin position="443"/>
        <end position="465"/>
    </location>
</feature>
<accession>A0A2S0MW26</accession>
<dbReference type="RefSeq" id="WP_106445089.1">
    <property type="nucleotide sequence ID" value="NZ_CP027669.1"/>
</dbReference>
<dbReference type="Proteomes" id="UP000239326">
    <property type="component" value="Chromosome"/>
</dbReference>
<feature type="transmembrane region" description="Helical" evidence="1">
    <location>
        <begin position="364"/>
        <end position="385"/>
    </location>
</feature>
<name>A0A2S0MW26_9BURK</name>
<feature type="transmembrane region" description="Helical" evidence="1">
    <location>
        <begin position="20"/>
        <end position="36"/>
    </location>
</feature>
<keyword evidence="3" id="KW-1185">Reference proteome</keyword>
<sequence>MNQPTPAIVPRSAVRPLPRWALLLLCAAYVLPGFIGRDPWRGADVTAYGYMLQLAGGHTPWLAPLLGGLPPASDGLLPYWLGAWALQAAQGLLPAIFATRIAFALLLVLTLWATWWAIYSLARSPGAQPVAFAFGGEAAPADYARAIADGGLLALLASLGLAQPAHETSAYLTQLCGTALVFYGLAAMPRQRWRPWLALALGLPGLVLSGAPVLAVLYGAGGTALCLWASDEGQPNAGAQRRTALGLLVLTLATAWLAWQLGLWERRVLWPDFEKEARSLARLLLWFTWPAWPLALWTLWRWRRHFFVVPLQRHLWLPLWFVLCALTAMAVSRPADRALLLGLPALAGLAAFALPTLKRSVSALIDWFTLLFFTASAIAIWVIWISTQTGFPAKPAANVAKLAQGFRPEFSALAFAVALAATAAWCAVVVWRTGRNQSALWKTLVLPAAGTTLCWLLLTTLWLPMLNYARSDAPQVRSVMALINGSPCVHVLGLDQGQFAALQVFGSVVTRPLTAAAPTCPWLLVADDAPRPALRRSPPDEKEWAFAARIGRPTDRSDALVVYRRVPR</sequence>
<reference evidence="2 3" key="1">
    <citation type="submission" date="2018-03" db="EMBL/GenBank/DDBJ databases">
        <title>Genome sequencing of Simplicispira sp.</title>
        <authorList>
            <person name="Kim S.-J."/>
            <person name="Heo J."/>
            <person name="Kwon S.-W."/>
        </authorList>
    </citation>
    <scope>NUCLEOTIDE SEQUENCE [LARGE SCALE GENOMIC DNA]</scope>
    <source>
        <strain evidence="2 3">SC1-8</strain>
    </source>
</reference>
<proteinExistence type="predicted"/>
<feature type="transmembrane region" description="Helical" evidence="1">
    <location>
        <begin position="314"/>
        <end position="332"/>
    </location>
</feature>
<feature type="transmembrane region" description="Helical" evidence="1">
    <location>
        <begin position="338"/>
        <end position="357"/>
    </location>
</feature>
<feature type="transmembrane region" description="Helical" evidence="1">
    <location>
        <begin position="206"/>
        <end position="230"/>
    </location>
</feature>
<keyword evidence="1" id="KW-0812">Transmembrane</keyword>
<feature type="transmembrane region" description="Helical" evidence="1">
    <location>
        <begin position="283"/>
        <end position="302"/>
    </location>
</feature>
<feature type="transmembrane region" description="Helical" evidence="1">
    <location>
        <begin position="169"/>
        <end position="186"/>
    </location>
</feature>
<dbReference type="AlphaFoldDB" id="A0A2S0MW26"/>
<organism evidence="2 3">
    <name type="scientific">Simplicispira suum</name>
    <dbReference type="NCBI Taxonomy" id="2109915"/>
    <lineage>
        <taxon>Bacteria</taxon>
        <taxon>Pseudomonadati</taxon>
        <taxon>Pseudomonadota</taxon>
        <taxon>Betaproteobacteria</taxon>
        <taxon>Burkholderiales</taxon>
        <taxon>Comamonadaceae</taxon>
        <taxon>Simplicispira</taxon>
    </lineage>
</organism>
<dbReference type="EMBL" id="CP027669">
    <property type="protein sequence ID" value="AVO40096.1"/>
    <property type="molecule type" value="Genomic_DNA"/>
</dbReference>
<gene>
    <name evidence="2" type="ORF">C6571_01250</name>
</gene>
<evidence type="ECO:0000256" key="1">
    <source>
        <dbReference type="SAM" id="Phobius"/>
    </source>
</evidence>
<feature type="transmembrane region" description="Helical" evidence="1">
    <location>
        <begin position="104"/>
        <end position="122"/>
    </location>
</feature>
<evidence type="ECO:0008006" key="4">
    <source>
        <dbReference type="Google" id="ProtNLM"/>
    </source>
</evidence>
<dbReference type="KEGG" id="simp:C6571_01250"/>
<feature type="transmembrane region" description="Helical" evidence="1">
    <location>
        <begin position="410"/>
        <end position="431"/>
    </location>
</feature>
<protein>
    <recommendedName>
        <fullName evidence="4">Glycosyltransferase</fullName>
    </recommendedName>
</protein>